<comment type="caution">
    <text evidence="2">The sequence shown here is derived from an EMBL/GenBank/DDBJ whole genome shotgun (WGS) entry which is preliminary data.</text>
</comment>
<dbReference type="EMBL" id="JACRTI010000005">
    <property type="protein sequence ID" value="MBC8600826.1"/>
    <property type="molecule type" value="Genomic_DNA"/>
</dbReference>
<protein>
    <submittedName>
        <fullName evidence="2">Type II toxin-antitoxin system RelE/ParE family toxin</fullName>
    </submittedName>
</protein>
<reference evidence="2 3" key="1">
    <citation type="submission" date="2018-07" db="EMBL/GenBank/DDBJ databases">
        <title>Parabacteroides acidifaciens nov. sp., isolated from human feces.</title>
        <authorList>
            <person name="Wang Y.J."/>
        </authorList>
    </citation>
    <scope>NUCLEOTIDE SEQUENCE [LARGE SCALE GENOMIC DNA]</scope>
    <source>
        <strain evidence="2 3">426-9</strain>
    </source>
</reference>
<sequence length="101" mass="12118">MQEAEAFLRSLDSKARLKILYNISKTQYIRDIELFKKLDEDIWEFRTLYNKTYYRLLAFWDSASETVVVCTHGFIKKSGKTPLSELEHAKELRKKYFNNNE</sequence>
<proteinExistence type="predicted"/>
<organism evidence="2 3">
    <name type="scientific">Parabacteroides acidifaciens</name>
    <dbReference type="NCBI Taxonomy" id="2290935"/>
    <lineage>
        <taxon>Bacteria</taxon>
        <taxon>Pseudomonadati</taxon>
        <taxon>Bacteroidota</taxon>
        <taxon>Bacteroidia</taxon>
        <taxon>Bacteroidales</taxon>
        <taxon>Tannerellaceae</taxon>
        <taxon>Parabacteroides</taxon>
    </lineage>
</organism>
<accession>A0A3D8HHY1</accession>
<dbReference type="EMBL" id="QREV01000005">
    <property type="protein sequence ID" value="RDU50594.1"/>
    <property type="molecule type" value="Genomic_DNA"/>
</dbReference>
<evidence type="ECO:0000313" key="2">
    <source>
        <dbReference type="EMBL" id="RDU50594.1"/>
    </source>
</evidence>
<evidence type="ECO:0000313" key="3">
    <source>
        <dbReference type="Proteomes" id="UP000256321"/>
    </source>
</evidence>
<evidence type="ECO:0000313" key="4">
    <source>
        <dbReference type="Proteomes" id="UP000629596"/>
    </source>
</evidence>
<dbReference type="Proteomes" id="UP000629596">
    <property type="component" value="Unassembled WGS sequence"/>
</dbReference>
<evidence type="ECO:0000313" key="1">
    <source>
        <dbReference type="EMBL" id="MBC8600826.1"/>
    </source>
</evidence>
<name>A0A3D8HHY1_9BACT</name>
<reference evidence="1 4" key="2">
    <citation type="submission" date="2020-08" db="EMBL/GenBank/DDBJ databases">
        <title>Genome public.</title>
        <authorList>
            <person name="Liu C."/>
            <person name="Sun Q."/>
        </authorList>
    </citation>
    <scope>NUCLEOTIDE SEQUENCE [LARGE SCALE GENOMIC DNA]</scope>
    <source>
        <strain evidence="1 4">426_9</strain>
    </source>
</reference>
<keyword evidence="4" id="KW-1185">Reference proteome</keyword>
<dbReference type="Proteomes" id="UP000256321">
    <property type="component" value="Unassembled WGS sequence"/>
</dbReference>
<gene>
    <name evidence="2" type="ORF">DWU89_03770</name>
    <name evidence="1" type="ORF">H8784_03720</name>
</gene>
<dbReference type="Pfam" id="PF05973">
    <property type="entry name" value="Gp49"/>
    <property type="match status" value="1"/>
</dbReference>
<dbReference type="AlphaFoldDB" id="A0A3D8HHY1"/>
<dbReference type="InterPro" id="IPR009241">
    <property type="entry name" value="HigB-like"/>
</dbReference>